<name>A0A177AZ29_9BILA</name>
<reference evidence="2 3" key="1">
    <citation type="submission" date="2016-04" db="EMBL/GenBank/DDBJ databases">
        <title>The genome of Intoshia linei affirms orthonectids as highly simplified spiralians.</title>
        <authorList>
            <person name="Mikhailov K.V."/>
            <person name="Slusarev G.S."/>
            <person name="Nikitin M.A."/>
            <person name="Logacheva M.D."/>
            <person name="Penin A."/>
            <person name="Aleoshin V."/>
            <person name="Panchin Y.V."/>
        </authorList>
    </citation>
    <scope>NUCLEOTIDE SEQUENCE [LARGE SCALE GENOMIC DNA]</scope>
    <source>
        <strain evidence="2">Intl2013</strain>
        <tissue evidence="2">Whole animal</tissue>
    </source>
</reference>
<comment type="caution">
    <text evidence="2">The sequence shown here is derived from an EMBL/GenBank/DDBJ whole genome shotgun (WGS) entry which is preliminary data.</text>
</comment>
<sequence length="72" mass="8492">MLNVALPKMDLFNSFWHSSFLYSKLSDPTYFFENILFGSATTLLILFMARFGNMKRKKYPLKMIWNASISEK</sequence>
<dbReference type="Proteomes" id="UP000078046">
    <property type="component" value="Unassembled WGS sequence"/>
</dbReference>
<keyword evidence="1" id="KW-0472">Membrane</keyword>
<proteinExistence type="predicted"/>
<keyword evidence="3" id="KW-1185">Reference proteome</keyword>
<dbReference type="AlphaFoldDB" id="A0A177AZ29"/>
<evidence type="ECO:0000256" key="1">
    <source>
        <dbReference type="SAM" id="Phobius"/>
    </source>
</evidence>
<evidence type="ECO:0000313" key="3">
    <source>
        <dbReference type="Proteomes" id="UP000078046"/>
    </source>
</evidence>
<keyword evidence="1" id="KW-0812">Transmembrane</keyword>
<accession>A0A177AZ29</accession>
<keyword evidence="1" id="KW-1133">Transmembrane helix</keyword>
<protein>
    <submittedName>
        <fullName evidence="2">Uncharacterized protein</fullName>
    </submittedName>
</protein>
<gene>
    <name evidence="2" type="ORF">A3Q56_04832</name>
</gene>
<dbReference type="EMBL" id="LWCA01000713">
    <property type="protein sequence ID" value="OAF67236.1"/>
    <property type="molecule type" value="Genomic_DNA"/>
</dbReference>
<feature type="transmembrane region" description="Helical" evidence="1">
    <location>
        <begin position="30"/>
        <end position="49"/>
    </location>
</feature>
<organism evidence="2 3">
    <name type="scientific">Intoshia linei</name>
    <dbReference type="NCBI Taxonomy" id="1819745"/>
    <lineage>
        <taxon>Eukaryota</taxon>
        <taxon>Metazoa</taxon>
        <taxon>Spiralia</taxon>
        <taxon>Lophotrochozoa</taxon>
        <taxon>Mesozoa</taxon>
        <taxon>Orthonectida</taxon>
        <taxon>Rhopaluridae</taxon>
        <taxon>Intoshia</taxon>
    </lineage>
</organism>
<evidence type="ECO:0000313" key="2">
    <source>
        <dbReference type="EMBL" id="OAF67236.1"/>
    </source>
</evidence>